<sequence length="746" mass="83333">MRIPATIFPGSISQNWKQWIKESTLQGQWQEVLSLYYEIRRIGIPILDPSLFPSVLKCCTNLNNFKYGTSVHSCIIKHGFESFSSVGNSTMDFYIKSGFMNYGLTVFNLMENKDSVTWNVVIHGCFDKKSSSKYEGLKFFKQAKAEGFKPNISTLVLILQALRDFSDTNLGFCFHGFLIRSGFLDVVSVQNSLMSLYVEYGEMVCAKMLFDEMSDRDCITWSAMIGGFVKAGDGYFSLQLFREMFGVEEVEPDELTVVSIFKACSQEKDIDIGKLVHCYAVKRGFNVDVYVGNSLVDMYSKCSHANLAFEVFKEMPERNIVSWNSILSGLVHNELYAKALTLFGSMQKEGVEADEVTLVNLLQSCKHLVDIGKCKSIHSRVIRMGFEFNELVVNSLIDAYAKCDLVELGQKLFNGMERRDMVSWSTMITAFSNAGKTDEALNLFREMVLVKEKFNSVTILSLLEVCAVSAELKRCKWAHGLAIRSGFASEVAVATALLDMYSKCGEIDLSRRVFDKTPNRNVVSWSAMIGAYGMNGRARDALDLFSEMEIYGLKPNAVTILCLLSACSHGGLVEEGKSLFNRLISSDHGFEPNSAHYSCMVDMLGRAGIIESAMDTIKKMPQRFKDGASIWGALLSACRNSSNSKVAEGAISKVLELEPMGSAGYLLGSSMYAANGLWKEAANMRRLVKEKGVKVVSGYSLIHVDSKACRFVARDGYHEKAQQIYSMVEELHGCMRMKEGRNDLFN</sequence>
<dbReference type="InterPro" id="IPR046848">
    <property type="entry name" value="E_motif"/>
</dbReference>
<dbReference type="Proteomes" id="UP000316621">
    <property type="component" value="Chromosome 6"/>
</dbReference>
<dbReference type="Pfam" id="PF20431">
    <property type="entry name" value="E_motif"/>
    <property type="match status" value="1"/>
</dbReference>
<proteinExistence type="predicted"/>
<dbReference type="FunFam" id="1.25.40.10:FF:000344">
    <property type="entry name" value="Pentatricopeptide repeat-containing protein"/>
    <property type="match status" value="1"/>
</dbReference>
<keyword evidence="4" id="KW-1185">Reference proteome</keyword>
<evidence type="ECO:0000313" key="3">
    <source>
        <dbReference type="EMBL" id="RZC67377.1"/>
    </source>
</evidence>
<dbReference type="GO" id="GO:0003723">
    <property type="term" value="F:RNA binding"/>
    <property type="evidence" value="ECO:0007669"/>
    <property type="project" value="InterPro"/>
</dbReference>
<dbReference type="EMBL" id="CM010720">
    <property type="protein sequence ID" value="RZC67377.1"/>
    <property type="molecule type" value="Genomic_DNA"/>
</dbReference>
<protein>
    <recommendedName>
        <fullName evidence="5">Pentacotripeptide-repeat region of PRORP domain-containing protein</fullName>
    </recommendedName>
</protein>
<feature type="repeat" description="PPR" evidence="2">
    <location>
        <begin position="420"/>
        <end position="454"/>
    </location>
</feature>
<reference evidence="3 4" key="1">
    <citation type="journal article" date="2018" name="Science">
        <title>The opium poppy genome and morphinan production.</title>
        <authorList>
            <person name="Guo L."/>
            <person name="Winzer T."/>
            <person name="Yang X."/>
            <person name="Li Y."/>
            <person name="Ning Z."/>
            <person name="He Z."/>
            <person name="Teodor R."/>
            <person name="Lu Y."/>
            <person name="Bowser T.A."/>
            <person name="Graham I.A."/>
            <person name="Ye K."/>
        </authorList>
    </citation>
    <scope>NUCLEOTIDE SEQUENCE [LARGE SCALE GENOMIC DNA]</scope>
    <source>
        <strain evidence="4">cv. HN1</strain>
        <tissue evidence="3">Leaves</tissue>
    </source>
</reference>
<evidence type="ECO:0000313" key="4">
    <source>
        <dbReference type="Proteomes" id="UP000316621"/>
    </source>
</evidence>
<dbReference type="PANTHER" id="PTHR47926">
    <property type="entry name" value="PENTATRICOPEPTIDE REPEAT-CONTAINING PROTEIN"/>
    <property type="match status" value="1"/>
</dbReference>
<dbReference type="GO" id="GO:0009451">
    <property type="term" value="P:RNA modification"/>
    <property type="evidence" value="ECO:0007669"/>
    <property type="project" value="InterPro"/>
</dbReference>
<dbReference type="AlphaFoldDB" id="A0A4Y7K376"/>
<dbReference type="Pfam" id="PF01535">
    <property type="entry name" value="PPR"/>
    <property type="match status" value="3"/>
</dbReference>
<feature type="repeat" description="PPR" evidence="2">
    <location>
        <begin position="319"/>
        <end position="353"/>
    </location>
</feature>
<evidence type="ECO:0008006" key="5">
    <source>
        <dbReference type="Google" id="ProtNLM"/>
    </source>
</evidence>
<dbReference type="NCBIfam" id="TIGR00756">
    <property type="entry name" value="PPR"/>
    <property type="match status" value="4"/>
</dbReference>
<dbReference type="OMA" id="DETTCRN"/>
<name>A0A4Y7K376_PAPSO</name>
<keyword evidence="1" id="KW-0677">Repeat</keyword>
<dbReference type="Gramene" id="RZC67377">
    <property type="protein sequence ID" value="RZC67377"/>
    <property type="gene ID" value="C5167_011073"/>
</dbReference>
<dbReference type="Gene3D" id="1.25.40.10">
    <property type="entry name" value="Tetratricopeptide repeat domain"/>
    <property type="match status" value="5"/>
</dbReference>
<dbReference type="FunFam" id="1.25.40.10:FF:001079">
    <property type="entry name" value="Pentatricopeptide repeat-containing protein At2g17210"/>
    <property type="match status" value="1"/>
</dbReference>
<evidence type="ECO:0000256" key="1">
    <source>
        <dbReference type="ARBA" id="ARBA00022737"/>
    </source>
</evidence>
<dbReference type="OrthoDB" id="185373at2759"/>
<feature type="repeat" description="PPR" evidence="2">
    <location>
        <begin position="114"/>
        <end position="150"/>
    </location>
</feature>
<dbReference type="PROSITE" id="PS51375">
    <property type="entry name" value="PPR"/>
    <property type="match status" value="4"/>
</dbReference>
<dbReference type="PANTHER" id="PTHR47926:SF452">
    <property type="entry name" value="PENTATRICOPEPTIDE REPEAT-CONTAINING PROTEIN"/>
    <property type="match status" value="1"/>
</dbReference>
<dbReference type="Pfam" id="PF13041">
    <property type="entry name" value="PPR_2"/>
    <property type="match status" value="3"/>
</dbReference>
<feature type="repeat" description="PPR" evidence="2">
    <location>
        <begin position="521"/>
        <end position="555"/>
    </location>
</feature>
<accession>A0A4Y7K376</accession>
<dbReference type="InterPro" id="IPR002885">
    <property type="entry name" value="PPR_rpt"/>
</dbReference>
<organism evidence="3 4">
    <name type="scientific">Papaver somniferum</name>
    <name type="common">Opium poppy</name>
    <dbReference type="NCBI Taxonomy" id="3469"/>
    <lineage>
        <taxon>Eukaryota</taxon>
        <taxon>Viridiplantae</taxon>
        <taxon>Streptophyta</taxon>
        <taxon>Embryophyta</taxon>
        <taxon>Tracheophyta</taxon>
        <taxon>Spermatophyta</taxon>
        <taxon>Magnoliopsida</taxon>
        <taxon>Ranunculales</taxon>
        <taxon>Papaveraceae</taxon>
        <taxon>Papaveroideae</taxon>
        <taxon>Papaver</taxon>
    </lineage>
</organism>
<gene>
    <name evidence="3" type="ORF">C5167_011073</name>
</gene>
<dbReference type="FunFam" id="1.25.40.10:FF:000227">
    <property type="entry name" value="Pentatricopeptide repeat-containing protein At3g13880"/>
    <property type="match status" value="1"/>
</dbReference>
<dbReference type="InterPro" id="IPR046960">
    <property type="entry name" value="PPR_At4g14850-like_plant"/>
</dbReference>
<dbReference type="InterPro" id="IPR011990">
    <property type="entry name" value="TPR-like_helical_dom_sf"/>
</dbReference>
<evidence type="ECO:0000256" key="2">
    <source>
        <dbReference type="PROSITE-ProRule" id="PRU00708"/>
    </source>
</evidence>